<proteinExistence type="predicted"/>
<dbReference type="Gene3D" id="3.40.50.1110">
    <property type="entry name" value="SGNH hydrolase"/>
    <property type="match status" value="1"/>
</dbReference>
<evidence type="ECO:0008006" key="4">
    <source>
        <dbReference type="Google" id="ProtNLM"/>
    </source>
</evidence>
<organism evidence="2 3">
    <name type="scientific">Eiseniibacteriota bacterium</name>
    <dbReference type="NCBI Taxonomy" id="2212470"/>
    <lineage>
        <taxon>Bacteria</taxon>
        <taxon>Candidatus Eiseniibacteriota</taxon>
    </lineage>
</organism>
<feature type="chain" id="PRO_5021916118" description="SGNH/GDSL hydrolase family protein" evidence="1">
    <location>
        <begin position="23"/>
        <end position="451"/>
    </location>
</feature>
<comment type="caution">
    <text evidence="2">The sequence shown here is derived from an EMBL/GenBank/DDBJ whole genome shotgun (WGS) entry which is preliminary data.</text>
</comment>
<dbReference type="InterPro" id="IPR036514">
    <property type="entry name" value="SGNH_hydro_sf"/>
</dbReference>
<gene>
    <name evidence="2" type="ORF">E6K80_10565</name>
</gene>
<dbReference type="AlphaFoldDB" id="A0A538U1P6"/>
<dbReference type="EMBL" id="VBPA01000265">
    <property type="protein sequence ID" value="TMQ69792.1"/>
    <property type="molecule type" value="Genomic_DNA"/>
</dbReference>
<feature type="signal peptide" evidence="1">
    <location>
        <begin position="1"/>
        <end position="22"/>
    </location>
</feature>
<accession>A0A538U1P6</accession>
<protein>
    <recommendedName>
        <fullName evidence="4">SGNH/GDSL hydrolase family protein</fullName>
    </recommendedName>
</protein>
<reference evidence="2 3" key="1">
    <citation type="journal article" date="2019" name="Nat. Microbiol.">
        <title>Mediterranean grassland soil C-N compound turnover is dependent on rainfall and depth, and is mediated by genomically divergent microorganisms.</title>
        <authorList>
            <person name="Diamond S."/>
            <person name="Andeer P.F."/>
            <person name="Li Z."/>
            <person name="Crits-Christoph A."/>
            <person name="Burstein D."/>
            <person name="Anantharaman K."/>
            <person name="Lane K.R."/>
            <person name="Thomas B.C."/>
            <person name="Pan C."/>
            <person name="Northen T.R."/>
            <person name="Banfield J.F."/>
        </authorList>
    </citation>
    <scope>NUCLEOTIDE SEQUENCE [LARGE SCALE GENOMIC DNA]</scope>
    <source>
        <strain evidence="2">WS_10</strain>
    </source>
</reference>
<evidence type="ECO:0000313" key="3">
    <source>
        <dbReference type="Proteomes" id="UP000319836"/>
    </source>
</evidence>
<keyword evidence="1" id="KW-0732">Signal</keyword>
<sequence>MKARMHLWVAAALLATPIGGCAKLKAITQPEARSGNANFAVYAAMGTSITAGWESGGLVVTHQQQSYAYLFARQAGASSFTIPSVSPPGVPPLLRILSLNPLIITNAGLLPGTWTNFAQPTAYHNMAVPYSLVPDAVDSTNYYNQFPERNEQFDHIVRHRGTILQQVLSLAPTFISIEYGSNEVLGAATSGSGTPLLSPALYGAILRALLNGIGLLAPQTRLALVTVPDVTAIPFFNTFSPITVNANTGAPMPLVGSGGPLQPSDRVLLTAADSLVVGTGFPIGGYNYVNPAAPGNGRPLLDSQVLTALEAVSIQAAVAAFNDSIRAEAAQRGAAIVDLHGLLEEAATTGLSFQGHVYTADFVTGGLFSLDGVHPTDLAHGFIANAMIDAVNATYGASIPRVDLSASATLTASRLSPAGGGKALPWIRNAGSLCPAYPREAMISIVRWPRL</sequence>
<dbReference type="Proteomes" id="UP000319836">
    <property type="component" value="Unassembled WGS sequence"/>
</dbReference>
<evidence type="ECO:0000313" key="2">
    <source>
        <dbReference type="EMBL" id="TMQ69792.1"/>
    </source>
</evidence>
<evidence type="ECO:0000256" key="1">
    <source>
        <dbReference type="SAM" id="SignalP"/>
    </source>
</evidence>
<dbReference type="SUPFAM" id="SSF52266">
    <property type="entry name" value="SGNH hydrolase"/>
    <property type="match status" value="1"/>
</dbReference>
<name>A0A538U1P6_UNCEI</name>